<gene>
    <name evidence="1" type="ORF">KIN20_020469</name>
</gene>
<reference evidence="1" key="1">
    <citation type="submission" date="2021-06" db="EMBL/GenBank/DDBJ databases">
        <title>Parelaphostrongylus tenuis whole genome reference sequence.</title>
        <authorList>
            <person name="Garwood T.J."/>
            <person name="Larsen P.A."/>
            <person name="Fountain-Jones N.M."/>
            <person name="Garbe J.R."/>
            <person name="Macchietto M.G."/>
            <person name="Kania S.A."/>
            <person name="Gerhold R.W."/>
            <person name="Richards J.E."/>
            <person name="Wolf T.M."/>
        </authorList>
    </citation>
    <scope>NUCLEOTIDE SEQUENCE</scope>
    <source>
        <strain evidence="1">MNPRO001-30</strain>
        <tissue evidence="1">Meninges</tissue>
    </source>
</reference>
<dbReference type="Proteomes" id="UP001196413">
    <property type="component" value="Unassembled WGS sequence"/>
</dbReference>
<comment type="caution">
    <text evidence="1">The sequence shown here is derived from an EMBL/GenBank/DDBJ whole genome shotgun (WGS) entry which is preliminary data.</text>
</comment>
<sequence>MDKTELRVSICYCGSDFNLREETAKEICGAEGEGTVRRETVVGPSLRYVEGYANAGSECNSKGETTKGICGAEGEGTVSHVTVDRPSLRYVEGEVPDTDSSIARCISNTMQKFAPQT</sequence>
<dbReference type="AlphaFoldDB" id="A0AAD5QTJ0"/>
<name>A0AAD5QTJ0_PARTN</name>
<organism evidence="1 2">
    <name type="scientific">Parelaphostrongylus tenuis</name>
    <name type="common">Meningeal worm</name>
    <dbReference type="NCBI Taxonomy" id="148309"/>
    <lineage>
        <taxon>Eukaryota</taxon>
        <taxon>Metazoa</taxon>
        <taxon>Ecdysozoa</taxon>
        <taxon>Nematoda</taxon>
        <taxon>Chromadorea</taxon>
        <taxon>Rhabditida</taxon>
        <taxon>Rhabditina</taxon>
        <taxon>Rhabditomorpha</taxon>
        <taxon>Strongyloidea</taxon>
        <taxon>Metastrongylidae</taxon>
        <taxon>Parelaphostrongylus</taxon>
    </lineage>
</organism>
<evidence type="ECO:0000313" key="2">
    <source>
        <dbReference type="Proteomes" id="UP001196413"/>
    </source>
</evidence>
<accession>A0AAD5QTJ0</accession>
<keyword evidence="2" id="KW-1185">Reference proteome</keyword>
<protein>
    <submittedName>
        <fullName evidence="1">Uncharacterized protein</fullName>
    </submittedName>
</protein>
<dbReference type="EMBL" id="JAHQIW010004143">
    <property type="protein sequence ID" value="KAJ1361257.1"/>
    <property type="molecule type" value="Genomic_DNA"/>
</dbReference>
<evidence type="ECO:0000313" key="1">
    <source>
        <dbReference type="EMBL" id="KAJ1361257.1"/>
    </source>
</evidence>
<proteinExistence type="predicted"/>